<comment type="caution">
    <text evidence="1">The sequence shown here is derived from an EMBL/GenBank/DDBJ whole genome shotgun (WGS) entry which is preliminary data.</text>
</comment>
<dbReference type="AlphaFoldDB" id="A0A4Q7E8T1"/>
<evidence type="ECO:0000313" key="2">
    <source>
        <dbReference type="Proteomes" id="UP000292459"/>
    </source>
</evidence>
<evidence type="ECO:0000313" key="1">
    <source>
        <dbReference type="EMBL" id="RZM78769.1"/>
    </source>
</evidence>
<dbReference type="OrthoDB" id="9814037at2"/>
<dbReference type="EMBL" id="QVFV01000002">
    <property type="protein sequence ID" value="RZM78769.1"/>
    <property type="molecule type" value="Genomic_DNA"/>
</dbReference>
<organism evidence="1 2">
    <name type="scientific">Leptolyngbya iicbica LK</name>
    <dbReference type="NCBI Taxonomy" id="2294035"/>
    <lineage>
        <taxon>Bacteria</taxon>
        <taxon>Bacillati</taxon>
        <taxon>Cyanobacteriota</taxon>
        <taxon>Cyanophyceae</taxon>
        <taxon>Leptolyngbyales</taxon>
        <taxon>Leptolyngbyaceae</taxon>
        <taxon>Leptolyngbya group</taxon>
        <taxon>Leptolyngbya</taxon>
        <taxon>Leptolyngbya iicbica</taxon>
    </lineage>
</organism>
<proteinExistence type="predicted"/>
<accession>A0A4Q7E8T1</accession>
<keyword evidence="2" id="KW-1185">Reference proteome</keyword>
<dbReference type="RefSeq" id="WP_052288580.1">
    <property type="nucleotide sequence ID" value="NZ_QVFV01000002.1"/>
</dbReference>
<reference evidence="1 2" key="1">
    <citation type="submission" date="2018-11" db="EMBL/GenBank/DDBJ databases">
        <title>Whole genome sequencing of an environmental sample.</title>
        <authorList>
            <person name="Sarangi A.N."/>
            <person name="Singh D."/>
            <person name="Tripathy S."/>
        </authorList>
    </citation>
    <scope>NUCLEOTIDE SEQUENCE [LARGE SCALE GENOMIC DNA]</scope>
    <source>
        <strain evidence="1 2">Lakshadweep</strain>
    </source>
</reference>
<name>A0A4Q7E8T1_9CYAN</name>
<dbReference type="Proteomes" id="UP000292459">
    <property type="component" value="Unassembled WGS sequence"/>
</dbReference>
<sequence>MVKCPKELKVDLNDGMLSGELPALCCPDCDGAWIRPESYAEWQTQRGIERDAEPEVAVVPSQAAIDFQPSSLDNRAALCPDCKNYLVRGRVQLAGTPFFVERCPNCRGYWCDRGEWAVLQQLRLDEHLDYIFSDPWQSKVKALDFAAREKAATIDKLGSEIASKVFELAQLLEAHPEGDFGVAYLMRRFED</sequence>
<protein>
    <submittedName>
        <fullName evidence="1">Uncharacterized protein</fullName>
    </submittedName>
</protein>
<gene>
    <name evidence="1" type="ORF">DYY88_08200</name>
</gene>